<evidence type="ECO:0000256" key="5">
    <source>
        <dbReference type="ARBA" id="ARBA00022989"/>
    </source>
</evidence>
<keyword evidence="6 8" id="KW-0472">Membrane</keyword>
<keyword evidence="3 8" id="KW-0812">Transmembrane</keyword>
<dbReference type="EMBL" id="JAVXUO010001806">
    <property type="protein sequence ID" value="KAK2978947.1"/>
    <property type="molecule type" value="Genomic_DNA"/>
</dbReference>
<feature type="transmembrane region" description="Helical" evidence="8">
    <location>
        <begin position="55"/>
        <end position="76"/>
    </location>
</feature>
<evidence type="ECO:0000256" key="1">
    <source>
        <dbReference type="ARBA" id="ARBA00004141"/>
    </source>
</evidence>
<evidence type="ECO:0000256" key="8">
    <source>
        <dbReference type="SAM" id="Phobius"/>
    </source>
</evidence>
<gene>
    <name evidence="9" type="ORF">RJ640_008728</name>
</gene>
<dbReference type="Pfam" id="PF03094">
    <property type="entry name" value="Mlo"/>
    <property type="match status" value="1"/>
</dbReference>
<organism evidence="9 10">
    <name type="scientific">Escallonia rubra</name>
    <dbReference type="NCBI Taxonomy" id="112253"/>
    <lineage>
        <taxon>Eukaryota</taxon>
        <taxon>Viridiplantae</taxon>
        <taxon>Streptophyta</taxon>
        <taxon>Embryophyta</taxon>
        <taxon>Tracheophyta</taxon>
        <taxon>Spermatophyta</taxon>
        <taxon>Magnoliopsida</taxon>
        <taxon>eudicotyledons</taxon>
        <taxon>Gunneridae</taxon>
        <taxon>Pentapetalae</taxon>
        <taxon>asterids</taxon>
        <taxon>campanulids</taxon>
        <taxon>Escalloniales</taxon>
        <taxon>Escalloniaceae</taxon>
        <taxon>Escallonia</taxon>
    </lineage>
</organism>
<keyword evidence="10" id="KW-1185">Reference proteome</keyword>
<dbReference type="PANTHER" id="PTHR31942">
    <property type="entry name" value="MLO-LIKE PROTEIN 1"/>
    <property type="match status" value="1"/>
</dbReference>
<name>A0AA88UKS5_9ASTE</name>
<keyword evidence="4" id="KW-0611">Plant defense</keyword>
<feature type="non-terminal residue" evidence="9">
    <location>
        <position position="77"/>
    </location>
</feature>
<dbReference type="PANTHER" id="PTHR31942:SF54">
    <property type="entry name" value="MLO-LIKE PROTEIN 13"/>
    <property type="match status" value="1"/>
</dbReference>
<dbReference type="Proteomes" id="UP001187471">
    <property type="component" value="Unassembled WGS sequence"/>
</dbReference>
<keyword evidence="5 8" id="KW-1133">Transmembrane helix</keyword>
<evidence type="ECO:0000256" key="6">
    <source>
        <dbReference type="ARBA" id="ARBA00023136"/>
    </source>
</evidence>
<reference evidence="9" key="1">
    <citation type="submission" date="2022-12" db="EMBL/GenBank/DDBJ databases">
        <title>Draft genome assemblies for two species of Escallonia (Escalloniales).</title>
        <authorList>
            <person name="Chanderbali A."/>
            <person name="Dervinis C."/>
            <person name="Anghel I."/>
            <person name="Soltis D."/>
            <person name="Soltis P."/>
            <person name="Zapata F."/>
        </authorList>
    </citation>
    <scope>NUCLEOTIDE SEQUENCE</scope>
    <source>
        <strain evidence="9">UCBG92.1500</strain>
        <tissue evidence="9">Leaf</tissue>
    </source>
</reference>
<dbReference type="GO" id="GO:0006952">
    <property type="term" value="P:defense response"/>
    <property type="evidence" value="ECO:0007669"/>
    <property type="project" value="UniProtKB-KW"/>
</dbReference>
<comment type="similarity">
    <text evidence="2">Belongs to the MLO family.</text>
</comment>
<protein>
    <submittedName>
        <fullName evidence="9">Uncharacterized protein</fullName>
    </submittedName>
</protein>
<dbReference type="AlphaFoldDB" id="A0AA88UKS5"/>
<evidence type="ECO:0000256" key="3">
    <source>
        <dbReference type="ARBA" id="ARBA00022692"/>
    </source>
</evidence>
<keyword evidence="7" id="KW-0568">Pathogenesis-related protein</keyword>
<comment type="caution">
    <text evidence="9">The sequence shown here is derived from an EMBL/GenBank/DDBJ whole genome shotgun (WGS) entry which is preliminary data.</text>
</comment>
<evidence type="ECO:0000313" key="10">
    <source>
        <dbReference type="Proteomes" id="UP001187471"/>
    </source>
</evidence>
<comment type="subcellular location">
    <subcellularLocation>
        <location evidence="1">Membrane</location>
        <topology evidence="1">Multi-pass membrane protein</topology>
    </subcellularLocation>
</comment>
<evidence type="ECO:0000256" key="4">
    <source>
        <dbReference type="ARBA" id="ARBA00022821"/>
    </source>
</evidence>
<sequence>WHTYFWLSFLPLVLLLVVGAKLEYIITSLARAERSAGDNAVRPSDEHFWFHRPSIVLYLIHFILFQNSFEIAFFIWI</sequence>
<dbReference type="GO" id="GO:0016020">
    <property type="term" value="C:membrane"/>
    <property type="evidence" value="ECO:0007669"/>
    <property type="project" value="UniProtKB-SubCell"/>
</dbReference>
<accession>A0AA88UKS5</accession>
<evidence type="ECO:0000256" key="2">
    <source>
        <dbReference type="ARBA" id="ARBA00006574"/>
    </source>
</evidence>
<feature type="non-terminal residue" evidence="9">
    <location>
        <position position="1"/>
    </location>
</feature>
<evidence type="ECO:0000313" key="9">
    <source>
        <dbReference type="EMBL" id="KAK2978947.1"/>
    </source>
</evidence>
<dbReference type="InterPro" id="IPR004326">
    <property type="entry name" value="Mlo"/>
</dbReference>
<proteinExistence type="inferred from homology"/>
<feature type="transmembrane region" description="Helical" evidence="8">
    <location>
        <begin position="6"/>
        <end position="26"/>
    </location>
</feature>
<evidence type="ECO:0000256" key="7">
    <source>
        <dbReference type="ARBA" id="ARBA00023265"/>
    </source>
</evidence>